<feature type="domain" description="FAD/NAD(P)-binding" evidence="5">
    <location>
        <begin position="49"/>
        <end position="281"/>
    </location>
</feature>
<dbReference type="PANTHER" id="PTHR23023">
    <property type="entry name" value="DIMETHYLANILINE MONOOXYGENASE"/>
    <property type="match status" value="1"/>
</dbReference>
<keyword evidence="7" id="KW-1185">Reference proteome</keyword>
<accession>A0AAW0AHD9</accession>
<dbReference type="Pfam" id="PF07992">
    <property type="entry name" value="Pyr_redox_2"/>
    <property type="match status" value="1"/>
</dbReference>
<evidence type="ECO:0000256" key="3">
    <source>
        <dbReference type="ARBA" id="ARBA00023002"/>
    </source>
</evidence>
<sequence>MKSPIPCLCATLALTIFFIFSVVAQPQAAFQSGTDNAAQWTTFSRPIKRVAVIGAGPSGLQAATHLLAANLTVRLFEHAPAPGGKWFYTDETPVREQYPETESPIPEKIPENFPATQYYTEGEGSISLEERWREHWNPRPMWSDLLANSPSEATKLPGIEYPPDAESPLFPPITSYATRVEAIRKSNASGSKTDTWTLTLRRLTRLREPNRLKAEWWEEEFDAVVVATGIYTKAKIPEIKGIGNWSKATEDGKYSIHHAQSFRNPKRYAGKTVLIVGSFISGTYISRSIAPYVDKLLISARPNRHHDAYGLDIMLHLPTQAEIVPEISSFEPLEHASVGIKAGNIQLVNGSAISGIDEIIFATGYHTETFLPKLVNPQTLDSLHWTGHYIDDPTLAYAGLLDDPWRHGAYVGHGYASVWTGKARLPSRETMWREMRSGRYDFGMPLDILLQEGLRRLYITWLNSESLELGGKLVFPQALEKREMWTYFVNAHWGKEYISHQDWVNFDNLPMSEWPRDGDLSRRVASW</sequence>
<feature type="signal peptide" evidence="4">
    <location>
        <begin position="1"/>
        <end position="24"/>
    </location>
</feature>
<dbReference type="SUPFAM" id="SSF51905">
    <property type="entry name" value="FAD/NAD(P)-binding domain"/>
    <property type="match status" value="1"/>
</dbReference>
<evidence type="ECO:0000256" key="4">
    <source>
        <dbReference type="SAM" id="SignalP"/>
    </source>
</evidence>
<dbReference type="PRINTS" id="PR00419">
    <property type="entry name" value="ADXRDTASE"/>
</dbReference>
<evidence type="ECO:0000256" key="1">
    <source>
        <dbReference type="ARBA" id="ARBA00022630"/>
    </source>
</evidence>
<gene>
    <name evidence="6" type="ORF">R3P38DRAFT_3026537</name>
</gene>
<keyword evidence="6" id="KW-0503">Monooxygenase</keyword>
<name>A0AAW0AHD9_9AGAR</name>
<evidence type="ECO:0000313" key="7">
    <source>
        <dbReference type="Proteomes" id="UP001362999"/>
    </source>
</evidence>
<evidence type="ECO:0000256" key="2">
    <source>
        <dbReference type="ARBA" id="ARBA00022827"/>
    </source>
</evidence>
<feature type="chain" id="PRO_5043440869" evidence="4">
    <location>
        <begin position="25"/>
        <end position="527"/>
    </location>
</feature>
<dbReference type="InterPro" id="IPR023753">
    <property type="entry name" value="FAD/NAD-binding_dom"/>
</dbReference>
<dbReference type="Proteomes" id="UP001362999">
    <property type="component" value="Unassembled WGS sequence"/>
</dbReference>
<reference evidence="6 7" key="1">
    <citation type="journal article" date="2024" name="J Genomics">
        <title>Draft genome sequencing and assembly of Favolaschia claudopus CIRM-BRFM 2984 isolated from oak limbs.</title>
        <authorList>
            <person name="Navarro D."/>
            <person name="Drula E."/>
            <person name="Chaduli D."/>
            <person name="Cazenave R."/>
            <person name="Ahrendt S."/>
            <person name="Wang J."/>
            <person name="Lipzen A."/>
            <person name="Daum C."/>
            <person name="Barry K."/>
            <person name="Grigoriev I.V."/>
            <person name="Favel A."/>
            <person name="Rosso M.N."/>
            <person name="Martin F."/>
        </authorList>
    </citation>
    <scope>NUCLEOTIDE SEQUENCE [LARGE SCALE GENOMIC DNA]</scope>
    <source>
        <strain evidence="6 7">CIRM-BRFM 2984</strain>
    </source>
</reference>
<dbReference type="GO" id="GO:0004497">
    <property type="term" value="F:monooxygenase activity"/>
    <property type="evidence" value="ECO:0007669"/>
    <property type="project" value="UniProtKB-KW"/>
</dbReference>
<proteinExistence type="predicted"/>
<comment type="caution">
    <text evidence="6">The sequence shown here is derived from an EMBL/GenBank/DDBJ whole genome shotgun (WGS) entry which is preliminary data.</text>
</comment>
<dbReference type="EMBL" id="JAWWNJ010000069">
    <property type="protein sequence ID" value="KAK7007882.1"/>
    <property type="molecule type" value="Genomic_DNA"/>
</dbReference>
<organism evidence="6 7">
    <name type="scientific">Favolaschia claudopus</name>
    <dbReference type="NCBI Taxonomy" id="2862362"/>
    <lineage>
        <taxon>Eukaryota</taxon>
        <taxon>Fungi</taxon>
        <taxon>Dikarya</taxon>
        <taxon>Basidiomycota</taxon>
        <taxon>Agaricomycotina</taxon>
        <taxon>Agaricomycetes</taxon>
        <taxon>Agaricomycetidae</taxon>
        <taxon>Agaricales</taxon>
        <taxon>Marasmiineae</taxon>
        <taxon>Mycenaceae</taxon>
        <taxon>Favolaschia</taxon>
    </lineage>
</organism>
<evidence type="ECO:0000313" key="6">
    <source>
        <dbReference type="EMBL" id="KAK7007882.1"/>
    </source>
</evidence>
<dbReference type="Gene3D" id="3.50.50.60">
    <property type="entry name" value="FAD/NAD(P)-binding domain"/>
    <property type="match status" value="2"/>
</dbReference>
<keyword evidence="3" id="KW-0560">Oxidoreductase</keyword>
<keyword evidence="1" id="KW-0285">Flavoprotein</keyword>
<evidence type="ECO:0000259" key="5">
    <source>
        <dbReference type="Pfam" id="PF07992"/>
    </source>
</evidence>
<keyword evidence="2" id="KW-0274">FAD</keyword>
<dbReference type="InterPro" id="IPR050346">
    <property type="entry name" value="FMO-like"/>
</dbReference>
<protein>
    <submittedName>
        <fullName evidence="6">Dimethylaniline monooxygenase</fullName>
    </submittedName>
</protein>
<dbReference type="InterPro" id="IPR036188">
    <property type="entry name" value="FAD/NAD-bd_sf"/>
</dbReference>
<keyword evidence="4" id="KW-0732">Signal</keyword>
<dbReference type="AlphaFoldDB" id="A0AAW0AHD9"/>